<dbReference type="InterPro" id="IPR013780">
    <property type="entry name" value="Glyco_hydro_b"/>
</dbReference>
<dbReference type="SUPFAM" id="SSF51445">
    <property type="entry name" value="(Trans)glycosidases"/>
    <property type="match status" value="1"/>
</dbReference>
<dbReference type="PANTHER" id="PTHR43053">
    <property type="entry name" value="GLYCOSIDASE FAMILY 31"/>
    <property type="match status" value="1"/>
</dbReference>
<feature type="domain" description="Glycosyl hydrolase family 36 N-terminal" evidence="9">
    <location>
        <begin position="29"/>
        <end position="284"/>
    </location>
</feature>
<protein>
    <recommendedName>
        <fullName evidence="2 5">Alpha-galactosidase</fullName>
        <ecNumber evidence="2 5">3.2.1.22</ecNumber>
    </recommendedName>
</protein>
<feature type="binding site" evidence="7">
    <location>
        <position position="548"/>
    </location>
    <ligand>
        <name>substrate</name>
    </ligand>
</feature>
<feature type="binding site" evidence="7">
    <location>
        <begin position="476"/>
        <end position="480"/>
    </location>
    <ligand>
        <name>substrate</name>
    </ligand>
</feature>
<dbReference type="EC" id="3.2.1.22" evidence="2 5"/>
<sequence>MSIRYDADNKTFHLKAKDSSYVMKIMNNGQLAHLYWGKQIKILRRPERLIPDQPRAFQPYLQNNPALSLDYIPQEYPAYGKTDFRNPAYQVQLENGSTITNLKYLSHSIKHGKDKLAGLPATYIENKDEAQTLYIEMLDEVINMKVILSYTAFKDFPVITRSVRFENIGQCNLSLLRTLSMNLDFPGDNYEILQLSGAWARERQIIRRKTEQGTLTIDSKRGASSHQQNPFVALMDENASEYHGNVYGFSLIYSGNFLAEVEVNHFQQTRVNMGINSFDFSWKIEPGQSFQTPEVVMVYSDSGINKMSQVYHNLYRKRLVRGQHRDKIRPILINNWEATYFDFDTDKLLELVRNAKELGIELFVLDDGWFGKRNDDTSSLGDWYVNEEKLPDGLKKLAKEINNIGLKFGLWFEPEMVSPVSELYEKHPDWCLHVSDRERSLSRNQLILDFSRKEVCDYIIEQLSNVLSNASISYVKWDMNRHMTEIGSTELPADRQRETAHRYILGLYYVLEEIISRFPDILFESCSGGGGRFDPGMLYYMPQTWTSDNTDAVERLKIQYGTSIVYPINSMGAHVSAAPNHQVGRITSLKMRGDVASFGNFGYEMDIIALPQSEKDMIRKQINEYKQIRELIQKGLFYRLISPFEGNETAWMVVAEDRREAVIAYYRVLAEANSGFKYLKLNGLDVEKEYRVNGGKKVYGGDELMFIGLNIDEISNGDFKSKLWKIESV</sequence>
<proteinExistence type="inferred from homology"/>
<dbReference type="GO" id="GO:0016052">
    <property type="term" value="P:carbohydrate catabolic process"/>
    <property type="evidence" value="ECO:0007669"/>
    <property type="project" value="InterPro"/>
</dbReference>
<dbReference type="EMBL" id="CP046640">
    <property type="protein sequence ID" value="QTL97024.1"/>
    <property type="molecule type" value="Genomic_DNA"/>
</dbReference>
<feature type="active site" description="Nucleophile" evidence="6">
    <location>
        <position position="478"/>
    </location>
</feature>
<dbReference type="PIRSF" id="PIRSF005536">
    <property type="entry name" value="Agal"/>
    <property type="match status" value="1"/>
</dbReference>
<keyword evidence="11" id="KW-1185">Reference proteome</keyword>
<keyword evidence="3 5" id="KW-0378">Hydrolase</keyword>
<dbReference type="Pfam" id="PF02065">
    <property type="entry name" value="Melibiase"/>
    <property type="match status" value="1"/>
</dbReference>
<dbReference type="CDD" id="cd14791">
    <property type="entry name" value="GH36"/>
    <property type="match status" value="1"/>
</dbReference>
<name>A0A8A7KFT8_9FIRM</name>
<reference evidence="10" key="1">
    <citation type="submission" date="2019-12" db="EMBL/GenBank/DDBJ databases">
        <authorList>
            <person name="zhang j."/>
            <person name="sun C.M."/>
        </authorList>
    </citation>
    <scope>NUCLEOTIDE SEQUENCE</scope>
    <source>
        <strain evidence="10">NS-1</strain>
    </source>
</reference>
<evidence type="ECO:0000259" key="8">
    <source>
        <dbReference type="Pfam" id="PF16874"/>
    </source>
</evidence>
<dbReference type="AlphaFoldDB" id="A0A8A7KFT8"/>
<evidence type="ECO:0000256" key="1">
    <source>
        <dbReference type="ARBA" id="ARBA00001255"/>
    </source>
</evidence>
<feature type="binding site" evidence="7">
    <location>
        <position position="526"/>
    </location>
    <ligand>
        <name>substrate</name>
    </ligand>
</feature>
<dbReference type="InterPro" id="IPR031705">
    <property type="entry name" value="Glyco_hydro_36_C"/>
</dbReference>
<evidence type="ECO:0000256" key="3">
    <source>
        <dbReference type="ARBA" id="ARBA00022801"/>
    </source>
</evidence>
<dbReference type="Gene3D" id="3.20.20.70">
    <property type="entry name" value="Aldolase class I"/>
    <property type="match status" value="1"/>
</dbReference>
<dbReference type="GO" id="GO:0004557">
    <property type="term" value="F:alpha-galactosidase activity"/>
    <property type="evidence" value="ECO:0007669"/>
    <property type="project" value="UniProtKB-UniRule"/>
</dbReference>
<dbReference type="PANTHER" id="PTHR43053:SF3">
    <property type="entry name" value="ALPHA-GALACTOSIDASE C-RELATED"/>
    <property type="match status" value="1"/>
</dbReference>
<feature type="binding site" evidence="7">
    <location>
        <begin position="366"/>
        <end position="367"/>
    </location>
    <ligand>
        <name>substrate</name>
    </ligand>
</feature>
<evidence type="ECO:0000256" key="4">
    <source>
        <dbReference type="ARBA" id="ARBA00023295"/>
    </source>
</evidence>
<evidence type="ECO:0000259" key="9">
    <source>
        <dbReference type="Pfam" id="PF16875"/>
    </source>
</evidence>
<dbReference type="InterPro" id="IPR017853">
    <property type="entry name" value="GH"/>
</dbReference>
<dbReference type="Gene3D" id="2.70.98.60">
    <property type="entry name" value="alpha-galactosidase from lactobacil brevis"/>
    <property type="match status" value="1"/>
</dbReference>
<keyword evidence="4 5" id="KW-0326">Glycosidase</keyword>
<dbReference type="FunFam" id="3.20.20.70:FF:000118">
    <property type="entry name" value="Alpha-galactosidase"/>
    <property type="match status" value="1"/>
</dbReference>
<feature type="binding site" evidence="7">
    <location>
        <position position="443"/>
    </location>
    <ligand>
        <name>substrate</name>
    </ligand>
</feature>
<dbReference type="Gene3D" id="2.60.40.1180">
    <property type="entry name" value="Golgi alpha-mannosidase II"/>
    <property type="match status" value="1"/>
</dbReference>
<evidence type="ECO:0000256" key="5">
    <source>
        <dbReference type="PIRNR" id="PIRNR005536"/>
    </source>
</evidence>
<dbReference type="InterPro" id="IPR002252">
    <property type="entry name" value="Glyco_hydro_36"/>
</dbReference>
<dbReference type="PROSITE" id="PS00512">
    <property type="entry name" value="ALPHA_GALACTOSIDASE"/>
    <property type="match status" value="1"/>
</dbReference>
<evidence type="ECO:0000313" key="11">
    <source>
        <dbReference type="Proteomes" id="UP000665020"/>
    </source>
</evidence>
<evidence type="ECO:0000256" key="6">
    <source>
        <dbReference type="PIRSR" id="PIRSR005536-1"/>
    </source>
</evidence>
<evidence type="ECO:0000256" key="7">
    <source>
        <dbReference type="PIRSR" id="PIRSR005536-2"/>
    </source>
</evidence>
<dbReference type="InterPro" id="IPR000111">
    <property type="entry name" value="Glyco_hydro_27/36_CS"/>
</dbReference>
<dbReference type="InterPro" id="IPR031704">
    <property type="entry name" value="Glyco_hydro_36_N"/>
</dbReference>
<dbReference type="Pfam" id="PF16874">
    <property type="entry name" value="Glyco_hydro_36C"/>
    <property type="match status" value="1"/>
</dbReference>
<feature type="active site" description="Proton donor" evidence="6">
    <location>
        <position position="548"/>
    </location>
</feature>
<comment type="similarity">
    <text evidence="5">Belongs to the glycosyl hydrolase.</text>
</comment>
<dbReference type="InterPro" id="IPR050985">
    <property type="entry name" value="Alpha-glycosidase_related"/>
</dbReference>
<dbReference type="Proteomes" id="UP000665020">
    <property type="component" value="Chromosome"/>
</dbReference>
<dbReference type="PRINTS" id="PR00743">
    <property type="entry name" value="GLHYDRLASE36"/>
</dbReference>
<comment type="catalytic activity">
    <reaction evidence="1 5">
        <text>Hydrolysis of terminal, non-reducing alpha-D-galactose residues in alpha-D-galactosides, including galactose oligosaccharides, galactomannans and galactolipids.</text>
        <dbReference type="EC" id="3.2.1.22"/>
    </reaction>
</comment>
<dbReference type="Pfam" id="PF16875">
    <property type="entry name" value="Glyco_hydro_36N"/>
    <property type="match status" value="1"/>
</dbReference>
<dbReference type="InterPro" id="IPR013785">
    <property type="entry name" value="Aldolase_TIM"/>
</dbReference>
<gene>
    <name evidence="10" type="ORF">GM661_03045</name>
</gene>
<feature type="binding site" evidence="7">
    <location>
        <position position="199"/>
    </location>
    <ligand>
        <name>substrate</name>
    </ligand>
</feature>
<organism evidence="10 11">
    <name type="scientific">Iocasia fonsfrigidae</name>
    <dbReference type="NCBI Taxonomy" id="2682810"/>
    <lineage>
        <taxon>Bacteria</taxon>
        <taxon>Bacillati</taxon>
        <taxon>Bacillota</taxon>
        <taxon>Clostridia</taxon>
        <taxon>Halanaerobiales</taxon>
        <taxon>Halanaerobiaceae</taxon>
        <taxon>Iocasia</taxon>
    </lineage>
</organism>
<dbReference type="KEGG" id="ifn:GM661_03045"/>
<dbReference type="InterPro" id="IPR038417">
    <property type="entry name" value="Alpga-gal_N_sf"/>
</dbReference>
<dbReference type="RefSeq" id="WP_230868689.1">
    <property type="nucleotide sequence ID" value="NZ_CP046640.1"/>
</dbReference>
<evidence type="ECO:0000313" key="10">
    <source>
        <dbReference type="EMBL" id="QTL97024.1"/>
    </source>
</evidence>
<accession>A0A8A7KFT8</accession>
<feature type="domain" description="Glycosyl hydrolase family 36 C-terminal" evidence="8">
    <location>
        <begin position="648"/>
        <end position="725"/>
    </location>
</feature>
<evidence type="ECO:0000256" key="2">
    <source>
        <dbReference type="ARBA" id="ARBA00012755"/>
    </source>
</evidence>